<dbReference type="GO" id="GO:0004674">
    <property type="term" value="F:protein serine/threonine kinase activity"/>
    <property type="evidence" value="ECO:0007669"/>
    <property type="project" value="UniProtKB-KW"/>
</dbReference>
<feature type="binding site" evidence="10">
    <location>
        <position position="547"/>
    </location>
    <ligand>
        <name>ATP</name>
        <dbReference type="ChEBI" id="CHEBI:30616"/>
    </ligand>
</feature>
<keyword evidence="16" id="KW-1185">Reference proteome</keyword>
<feature type="compositionally biased region" description="Basic and acidic residues" evidence="13">
    <location>
        <begin position="818"/>
        <end position="833"/>
    </location>
</feature>
<dbReference type="EMBL" id="KB822718">
    <property type="protein sequence ID" value="ETN42330.1"/>
    <property type="molecule type" value="Genomic_DNA"/>
</dbReference>
<dbReference type="InterPro" id="IPR008271">
    <property type="entry name" value="Ser/Thr_kinase_AS"/>
</dbReference>
<accession>W2S164</accession>
<dbReference type="FunFam" id="3.30.200.20:FF:000206">
    <property type="entry name" value="Serine/threonine-protein kinase Ssp1"/>
    <property type="match status" value="1"/>
</dbReference>
<dbReference type="HOGENOM" id="CLU_004329_1_1_1"/>
<evidence type="ECO:0000256" key="11">
    <source>
        <dbReference type="PIRSR" id="PIRSR630616-3"/>
    </source>
</evidence>
<dbReference type="InterPro" id="IPR000719">
    <property type="entry name" value="Prot_kinase_dom"/>
</dbReference>
<dbReference type="SUPFAM" id="SSF56112">
    <property type="entry name" value="Protein kinase-like (PK-like)"/>
    <property type="match status" value="1"/>
</dbReference>
<feature type="compositionally biased region" description="Polar residues" evidence="13">
    <location>
        <begin position="27"/>
        <end position="43"/>
    </location>
</feature>
<evidence type="ECO:0000256" key="10">
    <source>
        <dbReference type="PIRSR" id="PIRSR630616-2"/>
    </source>
</evidence>
<evidence type="ECO:0000256" key="9">
    <source>
        <dbReference type="PIRSR" id="PIRSR630616-1"/>
    </source>
</evidence>
<dbReference type="InParanoid" id="W2S164"/>
<feature type="compositionally biased region" description="Polar residues" evidence="13">
    <location>
        <begin position="1068"/>
        <end position="1084"/>
    </location>
</feature>
<evidence type="ECO:0000256" key="7">
    <source>
        <dbReference type="ARBA" id="ARBA00047899"/>
    </source>
</evidence>
<evidence type="ECO:0000256" key="4">
    <source>
        <dbReference type="ARBA" id="ARBA00022741"/>
    </source>
</evidence>
<evidence type="ECO:0000259" key="14">
    <source>
        <dbReference type="PROSITE" id="PS50011"/>
    </source>
</evidence>
<dbReference type="VEuPathDB" id="FungiDB:HMPREF1541_01484"/>
<dbReference type="AlphaFoldDB" id="W2S164"/>
<evidence type="ECO:0000256" key="8">
    <source>
        <dbReference type="ARBA" id="ARBA00048679"/>
    </source>
</evidence>
<evidence type="ECO:0000256" key="5">
    <source>
        <dbReference type="ARBA" id="ARBA00022777"/>
    </source>
</evidence>
<dbReference type="STRING" id="1220924.W2S164"/>
<comment type="catalytic activity">
    <reaction evidence="7">
        <text>L-threonyl-[protein] + ATP = O-phospho-L-threonyl-[protein] + ADP + H(+)</text>
        <dbReference type="Rhea" id="RHEA:46608"/>
        <dbReference type="Rhea" id="RHEA-COMP:11060"/>
        <dbReference type="Rhea" id="RHEA-COMP:11605"/>
        <dbReference type="ChEBI" id="CHEBI:15378"/>
        <dbReference type="ChEBI" id="CHEBI:30013"/>
        <dbReference type="ChEBI" id="CHEBI:30616"/>
        <dbReference type="ChEBI" id="CHEBI:61977"/>
        <dbReference type="ChEBI" id="CHEBI:456216"/>
        <dbReference type="EC" id="2.7.11.1"/>
    </reaction>
</comment>
<feature type="domain" description="Protein kinase" evidence="14">
    <location>
        <begin position="249"/>
        <end position="723"/>
    </location>
</feature>
<organism evidence="15 16">
    <name type="scientific">Cyphellophora europaea (strain CBS 101466)</name>
    <name type="common">Phialophora europaea</name>
    <dbReference type="NCBI Taxonomy" id="1220924"/>
    <lineage>
        <taxon>Eukaryota</taxon>
        <taxon>Fungi</taxon>
        <taxon>Dikarya</taxon>
        <taxon>Ascomycota</taxon>
        <taxon>Pezizomycotina</taxon>
        <taxon>Eurotiomycetes</taxon>
        <taxon>Chaetothyriomycetidae</taxon>
        <taxon>Chaetothyriales</taxon>
        <taxon>Cyphellophoraceae</taxon>
        <taxon>Cyphellophora</taxon>
    </lineage>
</organism>
<dbReference type="Gene3D" id="1.10.510.10">
    <property type="entry name" value="Transferase(Phosphotransferase) domain 1"/>
    <property type="match status" value="1"/>
</dbReference>
<evidence type="ECO:0000313" key="16">
    <source>
        <dbReference type="Proteomes" id="UP000030752"/>
    </source>
</evidence>
<feature type="region of interest" description="Disordered" evidence="13">
    <location>
        <begin position="993"/>
        <end position="1023"/>
    </location>
</feature>
<dbReference type="GO" id="GO:0042149">
    <property type="term" value="P:cellular response to glucose starvation"/>
    <property type="evidence" value="ECO:0007669"/>
    <property type="project" value="UniProtKB-ARBA"/>
</dbReference>
<dbReference type="GeneID" id="19968823"/>
<feature type="compositionally biased region" description="Basic and acidic residues" evidence="13">
    <location>
        <begin position="90"/>
        <end position="99"/>
    </location>
</feature>
<dbReference type="SMART" id="SM00220">
    <property type="entry name" value="S_TKc"/>
    <property type="match status" value="1"/>
</dbReference>
<evidence type="ECO:0000256" key="2">
    <source>
        <dbReference type="ARBA" id="ARBA00022527"/>
    </source>
</evidence>
<evidence type="ECO:0000256" key="3">
    <source>
        <dbReference type="ARBA" id="ARBA00022679"/>
    </source>
</evidence>
<feature type="region of interest" description="Disordered" evidence="13">
    <location>
        <begin position="78"/>
        <end position="138"/>
    </location>
</feature>
<dbReference type="PROSITE" id="PS00108">
    <property type="entry name" value="PROTEIN_KINASE_ST"/>
    <property type="match status" value="1"/>
</dbReference>
<evidence type="ECO:0000256" key="13">
    <source>
        <dbReference type="SAM" id="MobiDB-lite"/>
    </source>
</evidence>
<evidence type="ECO:0000256" key="1">
    <source>
        <dbReference type="ARBA" id="ARBA00012513"/>
    </source>
</evidence>
<name>W2S164_CYPE1</name>
<feature type="compositionally biased region" description="Low complexity" evidence="13">
    <location>
        <begin position="48"/>
        <end position="61"/>
    </location>
</feature>
<dbReference type="Proteomes" id="UP000030752">
    <property type="component" value="Unassembled WGS sequence"/>
</dbReference>
<feature type="compositionally biased region" description="Polar residues" evidence="13">
    <location>
        <begin position="1045"/>
        <end position="1055"/>
    </location>
</feature>
<feature type="compositionally biased region" description="Acidic residues" evidence="13">
    <location>
        <begin position="1156"/>
        <end position="1176"/>
    </location>
</feature>
<evidence type="ECO:0000313" key="15">
    <source>
        <dbReference type="EMBL" id="ETN42330.1"/>
    </source>
</evidence>
<feature type="compositionally biased region" description="Acidic residues" evidence="13">
    <location>
        <begin position="412"/>
        <end position="422"/>
    </location>
</feature>
<feature type="region of interest" description="Disordered" evidence="13">
    <location>
        <begin position="190"/>
        <end position="210"/>
    </location>
</feature>
<keyword evidence="3" id="KW-0808">Transferase</keyword>
<proteinExistence type="predicted"/>
<feature type="cross-link" description="Glycyl lysine isopeptide (Lys-Gly) (interchain with G-Cter in SUMO2)" evidence="11">
    <location>
        <position position="531"/>
    </location>
</feature>
<feature type="region of interest" description="Disordered" evidence="13">
    <location>
        <begin position="389"/>
        <end position="424"/>
    </location>
</feature>
<gene>
    <name evidence="15" type="ORF">HMPREF1541_01484</name>
</gene>
<comment type="catalytic activity">
    <reaction evidence="8">
        <text>L-seryl-[protein] + ATP = O-phospho-L-seryl-[protein] + ADP + H(+)</text>
        <dbReference type="Rhea" id="RHEA:17989"/>
        <dbReference type="Rhea" id="RHEA-COMP:9863"/>
        <dbReference type="Rhea" id="RHEA-COMP:11604"/>
        <dbReference type="ChEBI" id="CHEBI:15378"/>
        <dbReference type="ChEBI" id="CHEBI:29999"/>
        <dbReference type="ChEBI" id="CHEBI:30616"/>
        <dbReference type="ChEBI" id="CHEBI:83421"/>
        <dbReference type="ChEBI" id="CHEBI:456216"/>
        <dbReference type="EC" id="2.7.11.1"/>
    </reaction>
</comment>
<feature type="compositionally biased region" description="Low complexity" evidence="13">
    <location>
        <begin position="792"/>
        <end position="807"/>
    </location>
</feature>
<dbReference type="Gene3D" id="3.30.200.20">
    <property type="entry name" value="Phosphorylase Kinase, domain 1"/>
    <property type="match status" value="1"/>
</dbReference>
<feature type="compositionally biased region" description="Low complexity" evidence="13">
    <location>
        <begin position="947"/>
        <end position="956"/>
    </location>
</feature>
<feature type="binding site" evidence="12">
    <location>
        <position position="278"/>
    </location>
    <ligand>
        <name>ATP</name>
        <dbReference type="ChEBI" id="CHEBI:30616"/>
    </ligand>
</feature>
<feature type="active site" description="Proton acceptor" evidence="9">
    <location>
        <position position="529"/>
    </location>
</feature>
<evidence type="ECO:0000256" key="12">
    <source>
        <dbReference type="PROSITE-ProRule" id="PRU10141"/>
    </source>
</evidence>
<reference evidence="15 16" key="1">
    <citation type="submission" date="2013-03" db="EMBL/GenBank/DDBJ databases">
        <title>The Genome Sequence of Phialophora europaea CBS 101466.</title>
        <authorList>
            <consortium name="The Broad Institute Genomics Platform"/>
            <person name="Cuomo C."/>
            <person name="de Hoog S."/>
            <person name="Gorbushina A."/>
            <person name="Walker B."/>
            <person name="Young S.K."/>
            <person name="Zeng Q."/>
            <person name="Gargeya S."/>
            <person name="Fitzgerald M."/>
            <person name="Haas B."/>
            <person name="Abouelleil A."/>
            <person name="Allen A.W."/>
            <person name="Alvarado L."/>
            <person name="Arachchi H.M."/>
            <person name="Berlin A.M."/>
            <person name="Chapman S.B."/>
            <person name="Gainer-Dewar J."/>
            <person name="Goldberg J."/>
            <person name="Griggs A."/>
            <person name="Gujja S."/>
            <person name="Hansen M."/>
            <person name="Howarth C."/>
            <person name="Imamovic A."/>
            <person name="Ireland A."/>
            <person name="Larimer J."/>
            <person name="McCowan C."/>
            <person name="Murphy C."/>
            <person name="Pearson M."/>
            <person name="Poon T.W."/>
            <person name="Priest M."/>
            <person name="Roberts A."/>
            <person name="Saif S."/>
            <person name="Shea T."/>
            <person name="Sisk P."/>
            <person name="Sykes S."/>
            <person name="Wortman J."/>
            <person name="Nusbaum C."/>
            <person name="Birren B."/>
        </authorList>
    </citation>
    <scope>NUCLEOTIDE SEQUENCE [LARGE SCALE GENOMIC DNA]</scope>
    <source>
        <strain evidence="15 16">CBS 101466</strain>
    </source>
</reference>
<feature type="region of interest" description="Disordered" evidence="13">
    <location>
        <begin position="784"/>
        <end position="915"/>
    </location>
</feature>
<dbReference type="InterPro" id="IPR017441">
    <property type="entry name" value="Protein_kinase_ATP_BS"/>
</dbReference>
<feature type="region of interest" description="Disordered" evidence="13">
    <location>
        <begin position="1"/>
        <end position="65"/>
    </location>
</feature>
<dbReference type="EC" id="2.7.11.1" evidence="1"/>
<keyword evidence="4 10" id="KW-0547">Nucleotide-binding</keyword>
<dbReference type="Pfam" id="PF00069">
    <property type="entry name" value="Pkinase"/>
    <property type="match status" value="2"/>
</dbReference>
<feature type="compositionally biased region" description="Polar residues" evidence="13">
    <location>
        <begin position="1091"/>
        <end position="1109"/>
    </location>
</feature>
<feature type="region of interest" description="Disordered" evidence="13">
    <location>
        <begin position="1042"/>
        <end position="1188"/>
    </location>
</feature>
<dbReference type="GO" id="GO:0001558">
    <property type="term" value="P:regulation of cell growth"/>
    <property type="evidence" value="ECO:0007669"/>
    <property type="project" value="UniProtKB-ARBA"/>
</dbReference>
<feature type="compositionally biased region" description="Basic and acidic residues" evidence="13">
    <location>
        <begin position="12"/>
        <end position="25"/>
    </location>
</feature>
<protein>
    <recommendedName>
        <fullName evidence="1">non-specific serine/threonine protein kinase</fullName>
        <ecNumber evidence="1">2.7.11.1</ecNumber>
    </recommendedName>
</protein>
<dbReference type="RefSeq" id="XP_008714066.1">
    <property type="nucleotide sequence ID" value="XM_008715844.1"/>
</dbReference>
<keyword evidence="6 10" id="KW-0067">ATP-binding</keyword>
<feature type="region of interest" description="Disordered" evidence="13">
    <location>
        <begin position="939"/>
        <end position="958"/>
    </location>
</feature>
<dbReference type="GO" id="GO:0005524">
    <property type="term" value="F:ATP binding"/>
    <property type="evidence" value="ECO:0007669"/>
    <property type="project" value="UniProtKB-UniRule"/>
</dbReference>
<dbReference type="CDD" id="cd14008">
    <property type="entry name" value="STKc_LKB1_CaMKK"/>
    <property type="match status" value="1"/>
</dbReference>
<evidence type="ECO:0000256" key="6">
    <source>
        <dbReference type="ARBA" id="ARBA00022840"/>
    </source>
</evidence>
<dbReference type="InterPro" id="IPR011009">
    <property type="entry name" value="Kinase-like_dom_sf"/>
</dbReference>
<feature type="compositionally biased region" description="Polar residues" evidence="13">
    <location>
        <begin position="808"/>
        <end position="817"/>
    </location>
</feature>
<keyword evidence="5" id="KW-0418">Kinase</keyword>
<dbReference type="InterPro" id="IPR030616">
    <property type="entry name" value="Aur-like"/>
</dbReference>
<dbReference type="PROSITE" id="PS50011">
    <property type="entry name" value="PROTEIN_KINASE_DOM"/>
    <property type="match status" value="1"/>
</dbReference>
<dbReference type="eggNOG" id="KOG0585">
    <property type="taxonomic scope" value="Eukaryota"/>
</dbReference>
<keyword evidence="2" id="KW-0723">Serine/threonine-protein kinase</keyword>
<dbReference type="PANTHER" id="PTHR24350">
    <property type="entry name" value="SERINE/THREONINE-PROTEIN KINASE IAL-RELATED"/>
    <property type="match status" value="1"/>
</dbReference>
<sequence>MTDPVGITWAPDLREKDHDVNKEQDETSLSTPVARQPLRQQQGYFDLPAPSSSSCRPASPSLAHSPVLSHDAQHLEKSALRTSSGSLRGLADRSSDTLRRVLSGRSSNGHLRGRRTSHGKSASTSVPRPSPNSEHPVYPDQSFAALHAQLHNARPYPPLRTRSSHPAHNLLYNDLARHHLQDKTELPSAATAHNTPHASPGLFNLPRAPSAPPEDQLYYQLHHLQQPKESHTVEIDYDMLSGNKFINDYEVMTELGRGEHGKVKLGRHLSLNALVAIKIVPRYSRHRRLGRLGAPEDQTKKEVAVLKKARHRNVVSLLEVIDDPNKNKVYLVLEYVERGEIKWHKKGVGQIVRFAYLRFQAEKRGTTITPEEAERQAYSIEQLRQRMEALERSRRKGTAPEGPVHWSNEHGGDDDECYEEPMPDVSRSGSIVEIEQPARGYAHDDYVGEPLAGSMFGSYVNDSYRNRAFSLAGMSAISMASHVSSDFDLELEEEETYVPALTLDEAKRAFRDVVIGLDFLHNIGIIHRDIKPANLLLAKDGTVKISDFGVSYLGRPTSGEDELTAKDVSMLDNERELARSVGTPAFWAPEVCYTEDHAVQDIFGGVTPKVTGALDLWALGITLYCMVYARLPFMAGDGEDAGLTHNICYEQVFCPRQRLVPVDTSTEKFTLVGPPSMNSNKRLDYELKFEPVPDPVRDLISKLLTKDPARRMTIAEAKQHPWVVENLADPSSWMVSGIDPDKKTRIVNPDEREVSHAVGKRTIMERTLQGFNRIAAVANTMLGRKDSRKRASSAATSASHSSESVNSPTSNASTVGKSTRDQEARRSSLRGDELLAALKASRENGDHPLAQSQTASPDDSEMGSMDDERRPRAANRGTSTLSNADSVSTVKAYQPGSTHLQLPSIHSENVGDSPETNLRARVENIWEGTTRTFERLASRTRWRAERSPSSSRASSEADIHAGASLGLSTESVSGSIATPEQLMSPVDYNVQPPSQTLWGVDHDVSKGKGSVRAPQSSDAAFEHAQEVNHRRFIQEQDLKAEAEAQANNEPGSSTAECPPSPDDFTYQAKRQQIQAGPSASTIASSGGDLGNISQSMSNPSFGMTSSNASTPPPELSLTVEKDPPPAGEEPNWMKTADTVIEHGRPSNVATGKALEEQFDTADDVDDEDYDSEEDDGIMMMSTASTRKR</sequence>
<feature type="compositionally biased region" description="Polar residues" evidence="13">
    <location>
        <begin position="119"/>
        <end position="133"/>
    </location>
</feature>
<dbReference type="PROSITE" id="PS00107">
    <property type="entry name" value="PROTEIN_KINASE_ATP"/>
    <property type="match status" value="1"/>
</dbReference>
<dbReference type="OrthoDB" id="68483at2759"/>
<feature type="compositionally biased region" description="Polar residues" evidence="13">
    <location>
        <begin position="876"/>
        <end position="907"/>
    </location>
</feature>